<dbReference type="CDD" id="cd01335">
    <property type="entry name" value="Radical_SAM"/>
    <property type="match status" value="1"/>
</dbReference>
<dbReference type="SUPFAM" id="SSF102114">
    <property type="entry name" value="Radical SAM enzymes"/>
    <property type="match status" value="1"/>
</dbReference>
<evidence type="ECO:0000313" key="7">
    <source>
        <dbReference type="Proteomes" id="UP000556436"/>
    </source>
</evidence>
<keyword evidence="2" id="KW-0479">Metal-binding</keyword>
<name>A0A7W7PF05_STRNE</name>
<comment type="caution">
    <text evidence="6">The sequence shown here is derived from an EMBL/GenBank/DDBJ whole genome shotgun (WGS) entry which is preliminary data.</text>
</comment>
<evidence type="ECO:0000256" key="1">
    <source>
        <dbReference type="ARBA" id="ARBA00022691"/>
    </source>
</evidence>
<proteinExistence type="predicted"/>
<dbReference type="Proteomes" id="UP000556436">
    <property type="component" value="Unassembled WGS sequence"/>
</dbReference>
<dbReference type="SFLD" id="SFLDS00029">
    <property type="entry name" value="Radical_SAM"/>
    <property type="match status" value="1"/>
</dbReference>
<dbReference type="AlphaFoldDB" id="A0A7W7PF05"/>
<dbReference type="Gene3D" id="3.20.20.70">
    <property type="entry name" value="Aldolase class I"/>
    <property type="match status" value="2"/>
</dbReference>
<evidence type="ECO:0000256" key="2">
    <source>
        <dbReference type="ARBA" id="ARBA00022723"/>
    </source>
</evidence>
<organism evidence="6 7">
    <name type="scientific">Streptomyces netropsis</name>
    <name type="common">Streptoverticillium netropsis</name>
    <dbReference type="NCBI Taxonomy" id="55404"/>
    <lineage>
        <taxon>Bacteria</taxon>
        <taxon>Bacillati</taxon>
        <taxon>Actinomycetota</taxon>
        <taxon>Actinomycetes</taxon>
        <taxon>Kitasatosporales</taxon>
        <taxon>Streptomycetaceae</taxon>
        <taxon>Streptomyces</taxon>
    </lineage>
</organism>
<dbReference type="GO" id="GO:0003824">
    <property type="term" value="F:catalytic activity"/>
    <property type="evidence" value="ECO:0007669"/>
    <property type="project" value="InterPro"/>
</dbReference>
<dbReference type="InterPro" id="IPR023885">
    <property type="entry name" value="4Fe4S-binding_SPASM_dom"/>
</dbReference>
<dbReference type="RefSeq" id="WP_184736029.1">
    <property type="nucleotide sequence ID" value="NZ_BMRW01000007.1"/>
</dbReference>
<dbReference type="GO" id="GO:0046872">
    <property type="term" value="F:metal ion binding"/>
    <property type="evidence" value="ECO:0007669"/>
    <property type="project" value="UniProtKB-KW"/>
</dbReference>
<sequence length="327" mass="36058">MNPVDPAGLEGTAYLSLQNPCNASCPMCLSWRDDSALPPDAVRGTLRALADDGWRRVIFTGGEFVTYPDFDELLDLTDRLGLDFGFITNGTVLDPARDDLLDSPRLTKVVLSRDFGDPERHAHWRKLPVFSDEAIADAFARLSARGVFCQVNTVLMPTNADLLDEFPRMPFWPSIDLWHLIPVKGAMAKGWNEELRARFAAQAAALAAAPQPGPRIVGPVPSGFADAPLLHIRSSRPTEDSVRDRTCAVERAQLYIDASGHVLPCNSIAWEERRTIGFGNLHEDSPRTVLERRRQALAADHNAERRGCHACDPLNFDTNTGAVAPLR</sequence>
<gene>
    <name evidence="6" type="ORF">FHS38_004495</name>
</gene>
<dbReference type="Pfam" id="PF04055">
    <property type="entry name" value="Radical_SAM"/>
    <property type="match status" value="1"/>
</dbReference>
<keyword evidence="4" id="KW-0411">Iron-sulfur</keyword>
<feature type="domain" description="Radical SAM core" evidence="5">
    <location>
        <begin position="7"/>
        <end position="219"/>
    </location>
</feature>
<reference evidence="6 7" key="1">
    <citation type="submission" date="2020-08" db="EMBL/GenBank/DDBJ databases">
        <title>Genomic Encyclopedia of Type Strains, Phase III (KMG-III): the genomes of soil and plant-associated and newly described type strains.</title>
        <authorList>
            <person name="Whitman W."/>
        </authorList>
    </citation>
    <scope>NUCLEOTIDE SEQUENCE [LARGE SCALE GENOMIC DNA]</scope>
    <source>
        <strain evidence="6 7">CECT 3265</strain>
    </source>
</reference>
<dbReference type="InterPro" id="IPR058240">
    <property type="entry name" value="rSAM_sf"/>
</dbReference>
<dbReference type="InterPro" id="IPR050377">
    <property type="entry name" value="Radical_SAM_PqqE_MftC-like"/>
</dbReference>
<dbReference type="InterPro" id="IPR007197">
    <property type="entry name" value="rSAM"/>
</dbReference>
<keyword evidence="7" id="KW-1185">Reference proteome</keyword>
<evidence type="ECO:0000313" key="6">
    <source>
        <dbReference type="EMBL" id="MBB4888426.1"/>
    </source>
</evidence>
<evidence type="ECO:0000256" key="4">
    <source>
        <dbReference type="ARBA" id="ARBA00023014"/>
    </source>
</evidence>
<dbReference type="PROSITE" id="PS51918">
    <property type="entry name" value="RADICAL_SAM"/>
    <property type="match status" value="1"/>
</dbReference>
<evidence type="ECO:0000256" key="3">
    <source>
        <dbReference type="ARBA" id="ARBA00023004"/>
    </source>
</evidence>
<dbReference type="EMBL" id="JACHJG010000009">
    <property type="protein sequence ID" value="MBB4888426.1"/>
    <property type="molecule type" value="Genomic_DNA"/>
</dbReference>
<dbReference type="PANTHER" id="PTHR11228">
    <property type="entry name" value="RADICAL SAM DOMAIN PROTEIN"/>
    <property type="match status" value="1"/>
</dbReference>
<evidence type="ECO:0000259" key="5">
    <source>
        <dbReference type="PROSITE" id="PS51918"/>
    </source>
</evidence>
<dbReference type="GO" id="GO:0051536">
    <property type="term" value="F:iron-sulfur cluster binding"/>
    <property type="evidence" value="ECO:0007669"/>
    <property type="project" value="UniProtKB-KW"/>
</dbReference>
<dbReference type="PANTHER" id="PTHR11228:SF34">
    <property type="entry name" value="TUNGSTEN-CONTAINING ALDEHYDE FERREDOXIN OXIDOREDUCTASE COFACTOR MODIFYING PROTEIN"/>
    <property type="match status" value="1"/>
</dbReference>
<dbReference type="SFLD" id="SFLDG01067">
    <property type="entry name" value="SPASM/twitch_domain_containing"/>
    <property type="match status" value="1"/>
</dbReference>
<dbReference type="InterPro" id="IPR013785">
    <property type="entry name" value="Aldolase_TIM"/>
</dbReference>
<protein>
    <submittedName>
        <fullName evidence="6">Radical SAM protein with 4Fe4S-binding SPASM domain</fullName>
    </submittedName>
</protein>
<accession>A0A7W7PF05</accession>
<dbReference type="Pfam" id="PF13186">
    <property type="entry name" value="SPASM"/>
    <property type="match status" value="1"/>
</dbReference>
<keyword evidence="1" id="KW-0949">S-adenosyl-L-methionine</keyword>
<keyword evidence="3" id="KW-0408">Iron</keyword>